<sequence length="247" mass="26527">DNTDCDDTDGSVNPDADEIPYNGKDDDCDPGTPDITPEIEVLPLINDFGDVAVGASLKKIIIITNIGPEVFGTNITGYLTITDILPGDGSSPEFEIAVPVSLPAILGPGENIEVCITYIPLDEGSDEGTVRILSDDADEDVVTVLCEGNGIFAPICQVSDLSARSKSGRVQLVWNHLGADSYNVYRKTAGGEFSMLANTTSIYSTYLDEDVVNGTTYHYIVKCVCDGFECEASNEVSVTSNEIRRRR</sequence>
<protein>
    <submittedName>
        <fullName evidence="2">Amylopullulanase</fullName>
    </submittedName>
</protein>
<feature type="non-terminal residue" evidence="2">
    <location>
        <position position="1"/>
    </location>
</feature>
<proteinExistence type="predicted"/>
<reference evidence="2 3" key="1">
    <citation type="submission" date="2014-10" db="EMBL/GenBank/DDBJ databases">
        <title>Draft genome of anammox bacterium scalindua brodae, obtained using differential coverage binning of sequence data from two enrichment reactors.</title>
        <authorList>
            <person name="Speth D.R."/>
            <person name="Russ L."/>
            <person name="Kartal B."/>
            <person name="Op den Camp H.J."/>
            <person name="Dutilh B.E."/>
            <person name="Jetten M.S."/>
        </authorList>
    </citation>
    <scope>NUCLEOTIDE SEQUENCE [LARGE SCALE GENOMIC DNA]</scope>
    <source>
        <strain evidence="2">RU1</strain>
    </source>
</reference>
<dbReference type="SUPFAM" id="SSF49265">
    <property type="entry name" value="Fibronectin type III"/>
    <property type="match status" value="1"/>
</dbReference>
<feature type="region of interest" description="Disordered" evidence="1">
    <location>
        <begin position="1"/>
        <end position="31"/>
    </location>
</feature>
<dbReference type="Proteomes" id="UP000030652">
    <property type="component" value="Unassembled WGS sequence"/>
</dbReference>
<comment type="caution">
    <text evidence="2">The sequence shown here is derived from an EMBL/GenBank/DDBJ whole genome shotgun (WGS) entry which is preliminary data.</text>
</comment>
<dbReference type="Gene3D" id="2.60.40.10">
    <property type="entry name" value="Immunoglobulins"/>
    <property type="match status" value="2"/>
</dbReference>
<dbReference type="AlphaFoldDB" id="A0A0B0EK25"/>
<accession>A0A0B0EK25</accession>
<dbReference type="InterPro" id="IPR013783">
    <property type="entry name" value="Ig-like_fold"/>
</dbReference>
<organism evidence="2 3">
    <name type="scientific">Candidatus Scalindua brodae</name>
    <dbReference type="NCBI Taxonomy" id="237368"/>
    <lineage>
        <taxon>Bacteria</taxon>
        <taxon>Pseudomonadati</taxon>
        <taxon>Planctomycetota</taxon>
        <taxon>Candidatus Brocadiia</taxon>
        <taxon>Candidatus Brocadiales</taxon>
        <taxon>Candidatus Scalinduaceae</taxon>
        <taxon>Candidatus Scalindua</taxon>
    </lineage>
</organism>
<evidence type="ECO:0000313" key="2">
    <source>
        <dbReference type="EMBL" id="KHE91488.1"/>
    </source>
</evidence>
<evidence type="ECO:0000256" key="1">
    <source>
        <dbReference type="SAM" id="MobiDB-lite"/>
    </source>
</evidence>
<evidence type="ECO:0000313" key="3">
    <source>
        <dbReference type="Proteomes" id="UP000030652"/>
    </source>
</evidence>
<dbReference type="InterPro" id="IPR036116">
    <property type="entry name" value="FN3_sf"/>
</dbReference>
<dbReference type="EMBL" id="JRYO01000194">
    <property type="protein sequence ID" value="KHE91488.1"/>
    <property type="molecule type" value="Genomic_DNA"/>
</dbReference>
<gene>
    <name evidence="2" type="primary">apu_2</name>
    <name evidence="2" type="ORF">SCABRO_02777</name>
</gene>
<name>A0A0B0EK25_9BACT</name>